<proteinExistence type="predicted"/>
<evidence type="ECO:0000313" key="2">
    <source>
        <dbReference type="EMBL" id="SLM26400.1"/>
    </source>
</evidence>
<protein>
    <submittedName>
        <fullName evidence="2">Uncharacterized protein</fullName>
    </submittedName>
</protein>
<accession>A0A1W1H4B2</accession>
<dbReference type="AlphaFoldDB" id="A0A1W1H4B2"/>
<reference evidence="3" key="1">
    <citation type="submission" date="2016-10" db="EMBL/GenBank/DDBJ databases">
        <authorList>
            <person name="Varghese N."/>
        </authorList>
    </citation>
    <scope>NUCLEOTIDE SEQUENCE [LARGE SCALE GENOMIC DNA]</scope>
    <source>
        <strain evidence="3">92MFCol6.1</strain>
    </source>
</reference>
<sequence length="49" mass="5586">MQDVSARAGVESGAHDTPWGRCLRPRVFAHHTEVNRVTRKERSGQENQQ</sequence>
<gene>
    <name evidence="2" type="ORF">SAMN04488690_4168</name>
</gene>
<feature type="region of interest" description="Disordered" evidence="1">
    <location>
        <begin position="1"/>
        <end position="21"/>
    </location>
</feature>
<dbReference type="Proteomes" id="UP000191133">
    <property type="component" value="Unassembled WGS sequence"/>
</dbReference>
<evidence type="ECO:0000256" key="1">
    <source>
        <dbReference type="SAM" id="MobiDB-lite"/>
    </source>
</evidence>
<name>A0A1W1H4B2_9GAMM</name>
<evidence type="ECO:0000313" key="3">
    <source>
        <dbReference type="Proteomes" id="UP000191133"/>
    </source>
</evidence>
<dbReference type="EMBL" id="FWEU01000008">
    <property type="protein sequence ID" value="SLM26400.1"/>
    <property type="molecule type" value="Genomic_DNA"/>
</dbReference>
<organism evidence="2 3">
    <name type="scientific">Stenotrophomonas indicatrix</name>
    <dbReference type="NCBI Taxonomy" id="2045451"/>
    <lineage>
        <taxon>Bacteria</taxon>
        <taxon>Pseudomonadati</taxon>
        <taxon>Pseudomonadota</taxon>
        <taxon>Gammaproteobacteria</taxon>
        <taxon>Lysobacterales</taxon>
        <taxon>Lysobacteraceae</taxon>
        <taxon>Stenotrophomonas</taxon>
    </lineage>
</organism>